<dbReference type="Pfam" id="PF19026">
    <property type="entry name" value="UBA_HYPK"/>
    <property type="match status" value="1"/>
</dbReference>
<evidence type="ECO:0000313" key="3">
    <source>
        <dbReference type="EMBL" id="KAK7498733.1"/>
    </source>
</evidence>
<dbReference type="AlphaFoldDB" id="A0ABD0LHR1"/>
<dbReference type="Gene3D" id="1.10.8.10">
    <property type="entry name" value="DNA helicase RuvA subunit, C-terminal domain"/>
    <property type="match status" value="1"/>
</dbReference>
<dbReference type="CDD" id="cd14278">
    <property type="entry name" value="UBA_NAC_like"/>
    <property type="match status" value="1"/>
</dbReference>
<keyword evidence="4" id="KW-1185">Reference proteome</keyword>
<evidence type="ECO:0000313" key="4">
    <source>
        <dbReference type="Proteomes" id="UP001519460"/>
    </source>
</evidence>
<proteinExistence type="predicted"/>
<dbReference type="EMBL" id="JACVVK020000049">
    <property type="protein sequence ID" value="KAK7498733.1"/>
    <property type="molecule type" value="Genomic_DNA"/>
</dbReference>
<comment type="caution">
    <text evidence="3">The sequence shown here is derived from an EMBL/GenBank/DDBJ whole genome shotgun (WGS) entry which is preliminary data.</text>
</comment>
<feature type="region of interest" description="Disordered" evidence="1">
    <location>
        <begin position="1"/>
        <end position="21"/>
    </location>
</feature>
<feature type="region of interest" description="Disordered" evidence="1">
    <location>
        <begin position="68"/>
        <end position="87"/>
    </location>
</feature>
<sequence>MADPKAIFEDSDEDSGNSSALETQPACLKCGQVQRMMKCCTRCRKAFYCGSGEDPEIAYQILRHQKLDSSKETEEDTKDNQPEKKPVHDLPGVEIVLRFNKQKQKFKICGCWTGETIFEKLSDFLSVLPKTMKVIHKGKQLTIETVRSVVSPGAVMQVVGEPMESAEGLEMKDIEVLMAQMSVERNVAVRALRQSGGDLIDAMMTIGNK</sequence>
<protein>
    <recommendedName>
        <fullName evidence="2">Nascent polypeptide-associated complex subunit alpha-like UBA domain-containing protein</fullName>
    </recommendedName>
</protein>
<organism evidence="3 4">
    <name type="scientific">Batillaria attramentaria</name>
    <dbReference type="NCBI Taxonomy" id="370345"/>
    <lineage>
        <taxon>Eukaryota</taxon>
        <taxon>Metazoa</taxon>
        <taxon>Spiralia</taxon>
        <taxon>Lophotrochozoa</taxon>
        <taxon>Mollusca</taxon>
        <taxon>Gastropoda</taxon>
        <taxon>Caenogastropoda</taxon>
        <taxon>Sorbeoconcha</taxon>
        <taxon>Cerithioidea</taxon>
        <taxon>Batillariidae</taxon>
        <taxon>Batillaria</taxon>
    </lineage>
</organism>
<name>A0ABD0LHR1_9CAEN</name>
<dbReference type="InterPro" id="IPR044034">
    <property type="entry name" value="NAC-like_UBA"/>
</dbReference>
<accession>A0ABD0LHR1</accession>
<feature type="domain" description="Nascent polypeptide-associated complex subunit alpha-like UBA" evidence="2">
    <location>
        <begin position="172"/>
        <end position="205"/>
    </location>
</feature>
<evidence type="ECO:0000256" key="1">
    <source>
        <dbReference type="SAM" id="MobiDB-lite"/>
    </source>
</evidence>
<gene>
    <name evidence="3" type="ORF">BaRGS_00010110</name>
</gene>
<evidence type="ECO:0000259" key="2">
    <source>
        <dbReference type="Pfam" id="PF19026"/>
    </source>
</evidence>
<dbReference type="Proteomes" id="UP001519460">
    <property type="component" value="Unassembled WGS sequence"/>
</dbReference>
<reference evidence="3 4" key="1">
    <citation type="journal article" date="2023" name="Sci. Data">
        <title>Genome assembly of the Korean intertidal mud-creeper Batillaria attramentaria.</title>
        <authorList>
            <person name="Patra A.K."/>
            <person name="Ho P.T."/>
            <person name="Jun S."/>
            <person name="Lee S.J."/>
            <person name="Kim Y."/>
            <person name="Won Y.J."/>
        </authorList>
    </citation>
    <scope>NUCLEOTIDE SEQUENCE [LARGE SCALE GENOMIC DNA]</scope>
    <source>
        <strain evidence="3">Wonlab-2016</strain>
    </source>
</reference>